<evidence type="ECO:0000313" key="6">
    <source>
        <dbReference type="EMBL" id="RUS58138.1"/>
    </source>
</evidence>
<evidence type="ECO:0000259" key="5">
    <source>
        <dbReference type="Pfam" id="PF01343"/>
    </source>
</evidence>
<dbReference type="PANTHER" id="PTHR42987:SF7">
    <property type="entry name" value="SIGNAL PEPTIDE PEPTIDASE SPPA-RELATED"/>
    <property type="match status" value="1"/>
</dbReference>
<protein>
    <submittedName>
        <fullName evidence="6">Signal peptidase</fullName>
    </submittedName>
</protein>
<evidence type="ECO:0000256" key="4">
    <source>
        <dbReference type="ARBA" id="ARBA00022825"/>
    </source>
</evidence>
<dbReference type="PANTHER" id="PTHR42987">
    <property type="entry name" value="PEPTIDASE S49"/>
    <property type="match status" value="1"/>
</dbReference>
<keyword evidence="3" id="KW-0378">Hydrolase</keyword>
<dbReference type="GO" id="GO:0006508">
    <property type="term" value="P:proteolysis"/>
    <property type="evidence" value="ECO:0007669"/>
    <property type="project" value="UniProtKB-KW"/>
</dbReference>
<dbReference type="InterPro" id="IPR002142">
    <property type="entry name" value="Peptidase_S49"/>
</dbReference>
<feature type="domain" description="Peptidase S49" evidence="5">
    <location>
        <begin position="134"/>
        <end position="285"/>
    </location>
</feature>
<keyword evidence="7" id="KW-1185">Reference proteome</keyword>
<dbReference type="InterPro" id="IPR029045">
    <property type="entry name" value="ClpP/crotonase-like_dom_sf"/>
</dbReference>
<sequence>MNAKRWWAIGIAIFLFVASTGITAMKSLMAQDFSGQLTSLLDESEEETLFEEKTVASGNLDSRIAILTVDGTIQDTGDSASLLSSETYNHQAFLEQLQQVKDDETVKGIILKVNSPGGGVIESKQIYEAIKAIQKDRKIPVYSSMGSMAASGGYYISAPADKIFADEETMTGSIGVIMQGVNYSKLAEKYGIEFETIKTGPYKDIMSGSREMTKDERKILQDMVNESYNRFLNVIADGRDMSKADVKKLADGRIYSGSQAKKVGLVDELGYEEDAIASMKKDYDLKNAEVFEYTASSDWTSMFAVKVNSILSGSADSQIIGKLLANYNSAPRMMYLYGEE</sequence>
<organism evidence="6 7">
    <name type="scientific">Candidatus Kurthia intestinigallinarum</name>
    <dbReference type="NCBI Taxonomy" id="1562256"/>
    <lineage>
        <taxon>Bacteria</taxon>
        <taxon>Bacillati</taxon>
        <taxon>Bacillota</taxon>
        <taxon>Bacilli</taxon>
        <taxon>Bacillales</taxon>
        <taxon>Caryophanaceae</taxon>
        <taxon>Kurthia</taxon>
    </lineage>
</organism>
<comment type="caution">
    <text evidence="6">The sequence shown here is derived from an EMBL/GenBank/DDBJ whole genome shotgun (WGS) entry which is preliminary data.</text>
</comment>
<dbReference type="NCBIfam" id="TIGR00706">
    <property type="entry name" value="SppA_dom"/>
    <property type="match status" value="1"/>
</dbReference>
<dbReference type="InterPro" id="IPR004635">
    <property type="entry name" value="Pept_S49_SppA"/>
</dbReference>
<dbReference type="AlphaFoldDB" id="A0A433RXX2"/>
<dbReference type="GO" id="GO:0008236">
    <property type="term" value="F:serine-type peptidase activity"/>
    <property type="evidence" value="ECO:0007669"/>
    <property type="project" value="UniProtKB-KW"/>
</dbReference>
<comment type="similarity">
    <text evidence="1">Belongs to the peptidase S49 family.</text>
</comment>
<dbReference type="CDD" id="cd07023">
    <property type="entry name" value="S49_Sppa_N_C"/>
    <property type="match status" value="1"/>
</dbReference>
<proteinExistence type="inferred from homology"/>
<accession>A0A433RXX2</accession>
<dbReference type="Gene3D" id="3.90.226.10">
    <property type="entry name" value="2-enoyl-CoA Hydratase, Chain A, domain 1"/>
    <property type="match status" value="2"/>
</dbReference>
<gene>
    <name evidence="6" type="ORF">QI30_01600</name>
</gene>
<name>A0A433RXX2_9BACL</name>
<dbReference type="InterPro" id="IPR047272">
    <property type="entry name" value="S49_SppA_C"/>
</dbReference>
<keyword evidence="2" id="KW-0645">Protease</keyword>
<evidence type="ECO:0000256" key="1">
    <source>
        <dbReference type="ARBA" id="ARBA00008683"/>
    </source>
</evidence>
<keyword evidence="4" id="KW-0720">Serine protease</keyword>
<dbReference type="OrthoDB" id="9764363at2"/>
<evidence type="ECO:0000256" key="2">
    <source>
        <dbReference type="ARBA" id="ARBA00022670"/>
    </source>
</evidence>
<dbReference type="RefSeq" id="WP_126989207.1">
    <property type="nucleotide sequence ID" value="NZ_JTFC01000007.1"/>
</dbReference>
<evidence type="ECO:0000313" key="7">
    <source>
        <dbReference type="Proteomes" id="UP000288623"/>
    </source>
</evidence>
<dbReference type="EMBL" id="JTFC01000007">
    <property type="protein sequence ID" value="RUS58138.1"/>
    <property type="molecule type" value="Genomic_DNA"/>
</dbReference>
<evidence type="ECO:0000256" key="3">
    <source>
        <dbReference type="ARBA" id="ARBA00022801"/>
    </source>
</evidence>
<dbReference type="Proteomes" id="UP000288623">
    <property type="component" value="Unassembled WGS sequence"/>
</dbReference>
<reference evidence="6 7" key="1">
    <citation type="submission" date="2014-11" db="EMBL/GenBank/DDBJ databases">
        <title>Genome sequence and analysis of novel Kurthia sp.</title>
        <authorList>
            <person name="Lawson J.N."/>
            <person name="Gonzalez J.E."/>
            <person name="Rinauldi L."/>
            <person name="Xuan Z."/>
            <person name="Firman A."/>
            <person name="Shaddox L."/>
            <person name="Trudeau A."/>
            <person name="Shah S."/>
            <person name="Reiman D."/>
        </authorList>
    </citation>
    <scope>NUCLEOTIDE SEQUENCE [LARGE SCALE GENOMIC DNA]</scope>
    <source>
        <strain evidence="6 7">3B1D</strain>
    </source>
</reference>
<dbReference type="Pfam" id="PF01343">
    <property type="entry name" value="Peptidase_S49"/>
    <property type="match status" value="1"/>
</dbReference>
<dbReference type="SUPFAM" id="SSF52096">
    <property type="entry name" value="ClpP/crotonase"/>
    <property type="match status" value="1"/>
</dbReference>